<sequence>MFLKNYKSRVILIVAFLSTLTLGSLAFAAQWYEYYLDAENATASEAWVTAIDNLKKAIEKEPRPEKSKRAYGMRRIDYYPYLKLGFAYLAIGNIQEAQLACAQSKKYGVAPETELNECFQRIAQLSGIVATTPPQPLVTSVPATAPVSVTPLDSKDTPPQIIIVEIPPAIEGEILTIQIAGADDHGIKEIRIVVKKPGSRGLLIESDPIVETPRSIQQKFDVSKNLSLEPGKNEILIEAIDTSGQITQETVTVFRQTPQLPYPERKDQVYAVIIGIGNYQDDRIPDLRFTENDAQGLYNVLTNPAYGGIPPEHIKLLLHKDATVPNIKSAIGTWLRAQADEQDTVLIYYAGHGAPEGNETYWVTYEANIDDLYATALSNNEVSDMLRRIQSKRMVTFLDACYSAATVNRTRGTRGMPTEIPWEKFQGEGRITITASNGKQESLEDEEYGHGVFTYHLLEGLKGKADGSAGTERDGVVDVDEIWNYVRERVKADARQRGNLQEPVLQTDLYSSGIPLTYNLKYFEEQQKAAEAKKHEQEIRQKQKKLAELYERGDIQTEHFECALEMLASGAPPNKYLEDLLAGKISSKTFNQFFVCEP</sequence>
<gene>
    <name evidence="3" type="ORF">U27_05119</name>
</gene>
<dbReference type="GO" id="GO:0004197">
    <property type="term" value="F:cysteine-type endopeptidase activity"/>
    <property type="evidence" value="ECO:0007669"/>
    <property type="project" value="InterPro"/>
</dbReference>
<protein>
    <submittedName>
        <fullName evidence="3">Polysaccharide deacetylase</fullName>
    </submittedName>
</protein>
<keyword evidence="1" id="KW-0175">Coiled coil</keyword>
<evidence type="ECO:0000313" key="3">
    <source>
        <dbReference type="EMBL" id="GAK58146.1"/>
    </source>
</evidence>
<dbReference type="InterPro" id="IPR029030">
    <property type="entry name" value="Caspase-like_dom_sf"/>
</dbReference>
<dbReference type="STRING" id="1499967.U27_05119"/>
<evidence type="ECO:0000313" key="4">
    <source>
        <dbReference type="Proteomes" id="UP000030661"/>
    </source>
</evidence>
<feature type="domain" description="Peptidase C14 caspase" evidence="2">
    <location>
        <begin position="270"/>
        <end position="507"/>
    </location>
</feature>
<evidence type="ECO:0000256" key="1">
    <source>
        <dbReference type="SAM" id="Coils"/>
    </source>
</evidence>
<dbReference type="eggNOG" id="COG4249">
    <property type="taxonomic scope" value="Bacteria"/>
</dbReference>
<keyword evidence="4" id="KW-1185">Reference proteome</keyword>
<accession>A0A081C0P1</accession>
<evidence type="ECO:0000259" key="2">
    <source>
        <dbReference type="Pfam" id="PF00656"/>
    </source>
</evidence>
<dbReference type="InterPro" id="IPR050452">
    <property type="entry name" value="Metacaspase"/>
</dbReference>
<dbReference type="PANTHER" id="PTHR48104">
    <property type="entry name" value="METACASPASE-4"/>
    <property type="match status" value="1"/>
</dbReference>
<dbReference type="InterPro" id="IPR011600">
    <property type="entry name" value="Pept_C14_caspase"/>
</dbReference>
<organism evidence="3 4">
    <name type="scientific">Vecturithrix granuli</name>
    <dbReference type="NCBI Taxonomy" id="1499967"/>
    <lineage>
        <taxon>Bacteria</taxon>
        <taxon>Candidatus Moduliflexota</taxon>
        <taxon>Candidatus Vecturitrichia</taxon>
        <taxon>Candidatus Vecturitrichales</taxon>
        <taxon>Candidatus Vecturitrichaceae</taxon>
        <taxon>Candidatus Vecturithrix</taxon>
    </lineage>
</organism>
<dbReference type="PANTHER" id="PTHR48104:SF30">
    <property type="entry name" value="METACASPASE-1"/>
    <property type="match status" value="1"/>
</dbReference>
<dbReference type="EMBL" id="DF820467">
    <property type="protein sequence ID" value="GAK58146.1"/>
    <property type="molecule type" value="Genomic_DNA"/>
</dbReference>
<dbReference type="Pfam" id="PF00656">
    <property type="entry name" value="Peptidase_C14"/>
    <property type="match status" value="1"/>
</dbReference>
<dbReference type="HOGENOM" id="CLU_390657_0_0_0"/>
<dbReference type="AlphaFoldDB" id="A0A081C0P1"/>
<dbReference type="Proteomes" id="UP000030661">
    <property type="component" value="Unassembled WGS sequence"/>
</dbReference>
<dbReference type="SUPFAM" id="SSF52129">
    <property type="entry name" value="Caspase-like"/>
    <property type="match status" value="1"/>
</dbReference>
<feature type="coiled-coil region" evidence="1">
    <location>
        <begin position="525"/>
        <end position="552"/>
    </location>
</feature>
<dbReference type="GO" id="GO:0005737">
    <property type="term" value="C:cytoplasm"/>
    <property type="evidence" value="ECO:0007669"/>
    <property type="project" value="TreeGrafter"/>
</dbReference>
<proteinExistence type="predicted"/>
<name>A0A081C0P1_VECG1</name>
<reference evidence="3 4" key="1">
    <citation type="journal article" date="2015" name="PeerJ">
        <title>First genomic representation of candidate bacterial phylum KSB3 points to enhanced environmental sensing as a trigger of wastewater bulking.</title>
        <authorList>
            <person name="Sekiguchi Y."/>
            <person name="Ohashi A."/>
            <person name="Parks D.H."/>
            <person name="Yamauchi T."/>
            <person name="Tyson G.W."/>
            <person name="Hugenholtz P."/>
        </authorList>
    </citation>
    <scope>NUCLEOTIDE SEQUENCE [LARGE SCALE GENOMIC DNA]</scope>
</reference>
<dbReference type="Gene3D" id="3.40.50.1460">
    <property type="match status" value="1"/>
</dbReference>
<dbReference type="GO" id="GO:0006508">
    <property type="term" value="P:proteolysis"/>
    <property type="evidence" value="ECO:0007669"/>
    <property type="project" value="InterPro"/>
</dbReference>